<reference evidence="1 2" key="1">
    <citation type="submission" date="2016-06" db="EMBL/GenBank/DDBJ databases">
        <title>Draft genome of Moraxella atlantae CCUG 66109.</title>
        <authorList>
            <person name="Salva-Serra F."/>
            <person name="Engstrom-Jakobsson H."/>
            <person name="Thorell K."/>
            <person name="Gonzales-Siles L."/>
            <person name="Karlsson R."/>
            <person name="Boulund F."/>
            <person name="Engstrand L."/>
            <person name="Kristiansson E."/>
            <person name="Moore E."/>
        </authorList>
    </citation>
    <scope>NUCLEOTIDE SEQUENCE [LARGE SCALE GENOMIC DNA]</scope>
    <source>
        <strain evidence="1 2">CCUG 66109</strain>
    </source>
</reference>
<dbReference type="Pfam" id="PF10014">
    <property type="entry name" value="2OG-Fe_Oxy_2"/>
    <property type="match status" value="1"/>
</dbReference>
<evidence type="ECO:0000313" key="1">
    <source>
        <dbReference type="EMBL" id="OBX76081.1"/>
    </source>
</evidence>
<dbReference type="OrthoDB" id="6681382at2"/>
<dbReference type="GO" id="GO:0051213">
    <property type="term" value="F:dioxygenase activity"/>
    <property type="evidence" value="ECO:0007669"/>
    <property type="project" value="InterPro"/>
</dbReference>
<comment type="caution">
    <text evidence="1">The sequence shown here is derived from an EMBL/GenBank/DDBJ whole genome shotgun (WGS) entry which is preliminary data.</text>
</comment>
<dbReference type="Gene3D" id="2.60.120.620">
    <property type="entry name" value="q2cbj1_9rhob like domain"/>
    <property type="match status" value="1"/>
</dbReference>
<evidence type="ECO:0008006" key="3">
    <source>
        <dbReference type="Google" id="ProtNLM"/>
    </source>
</evidence>
<accession>A0A1B8QAG3</accession>
<dbReference type="InterPro" id="IPR018724">
    <property type="entry name" value="2OG-Fe_dioxygenase"/>
</dbReference>
<evidence type="ECO:0000313" key="2">
    <source>
        <dbReference type="Proteomes" id="UP000092508"/>
    </source>
</evidence>
<dbReference type="AlphaFoldDB" id="A0A1B8QAG3"/>
<protein>
    <recommendedName>
        <fullName evidence="3">2OG-Fe dioxygenase family protein</fullName>
    </recommendedName>
</protein>
<gene>
    <name evidence="1" type="ORF">A9308_09160</name>
</gene>
<dbReference type="RefSeq" id="WP_067237943.1">
    <property type="nucleotide sequence ID" value="NZ_LZMZ01000033.1"/>
</dbReference>
<organism evidence="1 2">
    <name type="scientific">Faucicola atlantae</name>
    <dbReference type="NCBI Taxonomy" id="34059"/>
    <lineage>
        <taxon>Bacteria</taxon>
        <taxon>Pseudomonadati</taxon>
        <taxon>Pseudomonadota</taxon>
        <taxon>Gammaproteobacteria</taxon>
        <taxon>Moraxellales</taxon>
        <taxon>Moraxellaceae</taxon>
        <taxon>Faucicola</taxon>
    </lineage>
</organism>
<dbReference type="Proteomes" id="UP000092508">
    <property type="component" value="Unassembled WGS sequence"/>
</dbReference>
<dbReference type="STRING" id="34059.A9308_09160"/>
<proteinExistence type="predicted"/>
<name>A0A1B8QAG3_9GAMM</name>
<dbReference type="EMBL" id="LZMZ01000033">
    <property type="protein sequence ID" value="OBX76081.1"/>
    <property type="molecule type" value="Genomic_DNA"/>
</dbReference>
<sequence>MKNNSKAVTYDSLFFNSQLMSDIKENLLKKGFIFVESNIFRKLFDEKVSMTPQVILAFCESWNNLVTDNYMSDNGNYRKRKHATFMIKDRVCNKNAYIPHYQTIDHNTLNGGIERYFTEIDEIIANPIFNGLLAFAYTAFDGSKNKNWFIETHQFRIESNQTMRGKPTPEGIHRDGVDFVLMAMVKRQNMQGGVTTIYNLEQNKLNSFELDKFLDIALVDDHRVFHGVSEITPSNNDMLAYRDVLVITFKEMKQ</sequence>